<dbReference type="EMBL" id="CP043661">
    <property type="protein sequence ID" value="QNE17827.1"/>
    <property type="molecule type" value="Genomic_DNA"/>
</dbReference>
<dbReference type="SUPFAM" id="SSF54427">
    <property type="entry name" value="NTF2-like"/>
    <property type="match status" value="1"/>
</dbReference>
<proteinExistence type="predicted"/>
<dbReference type="InterPro" id="IPR032710">
    <property type="entry name" value="NTF2-like_dom_sf"/>
</dbReference>
<dbReference type="RefSeq" id="WP_185446657.1">
    <property type="nucleotide sequence ID" value="NZ_CP043661.1"/>
</dbReference>
<reference evidence="1 2" key="2">
    <citation type="journal article" date="2020" name="Microbiol. Resour. Announc.">
        <title>Antarctic desert soil bacteria exhibit high novel natural product potential, evaluated through long-read genome sequencing and comparative genomics.</title>
        <authorList>
            <person name="Benaud N."/>
            <person name="Edwards R.J."/>
            <person name="Amos T.G."/>
            <person name="D'Agostino P.M."/>
            <person name="Gutierrez-Chavez C."/>
            <person name="Montgomery K."/>
            <person name="Nicetic I."/>
            <person name="Ferrari B.C."/>
        </authorList>
    </citation>
    <scope>NUCLEOTIDE SEQUENCE [LARGE SCALE GENOMIC DNA]</scope>
    <source>
        <strain evidence="1 2">SPB151</strain>
    </source>
</reference>
<dbReference type="KEGG" id="kqi:F1D05_07815"/>
<dbReference type="Proteomes" id="UP000515563">
    <property type="component" value="Chromosome"/>
</dbReference>
<sequence length="127" mass="14143">MTIPTPPDPAAAETVKHLPHAITTYLREADPQHKANAHDLLSAFAPDATVVDEEKTYKGHDEIHRWREGVSSQFTYTVEITHAEKLDETHFVVTSHLEGDFPGGVVDLLYRFTLGEDDLIANLEIAP</sequence>
<gene>
    <name evidence="1" type="ORF">F1D05_07815</name>
</gene>
<keyword evidence="2" id="KW-1185">Reference proteome</keyword>
<organism evidence="1 2">
    <name type="scientific">Kribbella qitaiheensis</name>
    <dbReference type="NCBI Taxonomy" id="1544730"/>
    <lineage>
        <taxon>Bacteria</taxon>
        <taxon>Bacillati</taxon>
        <taxon>Actinomycetota</taxon>
        <taxon>Actinomycetes</taxon>
        <taxon>Propionibacteriales</taxon>
        <taxon>Kribbellaceae</taxon>
        <taxon>Kribbella</taxon>
    </lineage>
</organism>
<dbReference type="AlphaFoldDB" id="A0A7G6WV12"/>
<accession>A0A7G6WV12</accession>
<name>A0A7G6WV12_9ACTN</name>
<evidence type="ECO:0000313" key="2">
    <source>
        <dbReference type="Proteomes" id="UP000515563"/>
    </source>
</evidence>
<reference evidence="2" key="1">
    <citation type="submission" date="2019-09" db="EMBL/GenBank/DDBJ databases">
        <title>Antimicrobial potential of Antarctic Bacteria.</title>
        <authorList>
            <person name="Benaud N."/>
            <person name="Edwards R.J."/>
            <person name="Ferrari B.C."/>
        </authorList>
    </citation>
    <scope>NUCLEOTIDE SEQUENCE [LARGE SCALE GENOMIC DNA]</scope>
    <source>
        <strain evidence="2">SPB151</strain>
    </source>
</reference>
<protein>
    <submittedName>
        <fullName evidence="1">Nuclear transport factor 2 family protein</fullName>
    </submittedName>
</protein>
<dbReference type="Gene3D" id="3.10.450.50">
    <property type="match status" value="1"/>
</dbReference>
<evidence type="ECO:0000313" key="1">
    <source>
        <dbReference type="EMBL" id="QNE17827.1"/>
    </source>
</evidence>